<dbReference type="GO" id="GO:0016887">
    <property type="term" value="F:ATP hydrolysis activity"/>
    <property type="evidence" value="ECO:0007669"/>
    <property type="project" value="InterPro"/>
</dbReference>
<dbReference type="SMART" id="SM00382">
    <property type="entry name" value="AAA"/>
    <property type="match status" value="1"/>
</dbReference>
<dbReference type="KEGG" id="ima:PO878_09345"/>
<dbReference type="EMBL" id="CP116942">
    <property type="protein sequence ID" value="WCO68927.1"/>
    <property type="molecule type" value="Genomic_DNA"/>
</dbReference>
<dbReference type="InterPro" id="IPR003439">
    <property type="entry name" value="ABC_transporter-like_ATP-bd"/>
</dbReference>
<evidence type="ECO:0000313" key="4">
    <source>
        <dbReference type="EMBL" id="WCO68927.1"/>
    </source>
</evidence>
<organism evidence="4 5">
    <name type="scientific">Iamia majanohamensis</name>
    <dbReference type="NCBI Taxonomy" id="467976"/>
    <lineage>
        <taxon>Bacteria</taxon>
        <taxon>Bacillati</taxon>
        <taxon>Actinomycetota</taxon>
        <taxon>Acidimicrobiia</taxon>
        <taxon>Acidimicrobiales</taxon>
        <taxon>Iamiaceae</taxon>
        <taxon>Iamia</taxon>
    </lineage>
</organism>
<dbReference type="SUPFAM" id="SSF52540">
    <property type="entry name" value="P-loop containing nucleoside triphosphate hydrolases"/>
    <property type="match status" value="1"/>
</dbReference>
<name>A0AAE9YI50_9ACTN</name>
<proteinExistence type="predicted"/>
<dbReference type="InterPro" id="IPR027417">
    <property type="entry name" value="P-loop_NTPase"/>
</dbReference>
<evidence type="ECO:0000256" key="2">
    <source>
        <dbReference type="ARBA" id="ARBA00022840"/>
    </source>
</evidence>
<dbReference type="Pfam" id="PF00005">
    <property type="entry name" value="ABC_tran"/>
    <property type="match status" value="1"/>
</dbReference>
<keyword evidence="2 4" id="KW-0067">ATP-binding</keyword>
<keyword evidence="5" id="KW-1185">Reference proteome</keyword>
<gene>
    <name evidence="4" type="ORF">PO878_09345</name>
</gene>
<dbReference type="RefSeq" id="WP_272738441.1">
    <property type="nucleotide sequence ID" value="NZ_CP116942.1"/>
</dbReference>
<dbReference type="InterPro" id="IPR003593">
    <property type="entry name" value="AAA+_ATPase"/>
</dbReference>
<evidence type="ECO:0000313" key="5">
    <source>
        <dbReference type="Proteomes" id="UP001216390"/>
    </source>
</evidence>
<accession>A0AAE9YI50</accession>
<dbReference type="PROSITE" id="PS00211">
    <property type="entry name" value="ABC_TRANSPORTER_1"/>
    <property type="match status" value="1"/>
</dbReference>
<dbReference type="PANTHER" id="PTHR42794">
    <property type="entry name" value="HEMIN IMPORT ATP-BINDING PROTEIN HMUV"/>
    <property type="match status" value="1"/>
</dbReference>
<dbReference type="GO" id="GO:0005524">
    <property type="term" value="F:ATP binding"/>
    <property type="evidence" value="ECO:0007669"/>
    <property type="project" value="UniProtKB-KW"/>
</dbReference>
<reference evidence="4" key="1">
    <citation type="submission" date="2023-01" db="EMBL/GenBank/DDBJ databases">
        <title>The diversity of Class Acidimicrobiia in South China Sea sediment environments and the proposal of Iamia marina sp. nov., a novel species of the genus Iamia.</title>
        <authorList>
            <person name="He Y."/>
            <person name="Tian X."/>
        </authorList>
    </citation>
    <scope>NUCLEOTIDE SEQUENCE</scope>
    <source>
        <strain evidence="4">DSM 19957</strain>
    </source>
</reference>
<keyword evidence="1" id="KW-0547">Nucleotide-binding</keyword>
<dbReference type="InterPro" id="IPR017871">
    <property type="entry name" value="ABC_transporter-like_CS"/>
</dbReference>
<evidence type="ECO:0000256" key="1">
    <source>
        <dbReference type="ARBA" id="ARBA00022741"/>
    </source>
</evidence>
<protein>
    <submittedName>
        <fullName evidence="4">ATP-binding cassette domain-containing protein</fullName>
    </submittedName>
</protein>
<dbReference type="AlphaFoldDB" id="A0AAE9YI50"/>
<dbReference type="PROSITE" id="PS50893">
    <property type="entry name" value="ABC_TRANSPORTER_2"/>
    <property type="match status" value="1"/>
</dbReference>
<sequence length="270" mass="28306">MPPAADDPAPALALRGVGVTRSGKGLLADVDWTVGSGERWVLLGPNGSGKTTLVRVAGLWLRPTTGSVAVAGEVSGRTDIRTLRGRIGLTSSALADSLRSDVDALDVVMTGRRAALEAWWHRWTDADRDAARAEMARVGAEHLAGRHFGTLSSGERQRVLLARALAGDPVLLLLDEPAAGLDLGAREDLVDRLGALAGDPTTAPMVLVTHHAEEIPPGITHALLLREGRVVAAGPADEVLADGPMSAAFGLDLEVTRTDGRTTARRRSRA</sequence>
<feature type="domain" description="ABC transporter" evidence="3">
    <location>
        <begin position="12"/>
        <end position="252"/>
    </location>
</feature>
<dbReference type="Gene3D" id="3.40.50.300">
    <property type="entry name" value="P-loop containing nucleotide triphosphate hydrolases"/>
    <property type="match status" value="1"/>
</dbReference>
<evidence type="ECO:0000259" key="3">
    <source>
        <dbReference type="PROSITE" id="PS50893"/>
    </source>
</evidence>
<dbReference type="Proteomes" id="UP001216390">
    <property type="component" value="Chromosome"/>
</dbReference>
<dbReference type="PANTHER" id="PTHR42794:SF2">
    <property type="entry name" value="ABC TRANSPORTER ATP-BINDING PROTEIN"/>
    <property type="match status" value="1"/>
</dbReference>